<dbReference type="OrthoDB" id="9439903at2759"/>
<feature type="compositionally biased region" description="Low complexity" evidence="11">
    <location>
        <begin position="544"/>
        <end position="555"/>
    </location>
</feature>
<dbReference type="GeneID" id="5232294"/>
<evidence type="ECO:0000256" key="10">
    <source>
        <dbReference type="PROSITE-ProRule" id="PRU00042"/>
    </source>
</evidence>
<dbReference type="Proteomes" id="UP000001996">
    <property type="component" value="Unassembled WGS sequence"/>
</dbReference>
<comment type="subcellular location">
    <subcellularLocation>
        <location evidence="1">Nucleus</location>
    </subcellularLocation>
</comment>
<keyword evidence="6" id="KW-0805">Transcription regulation</keyword>
<evidence type="ECO:0000256" key="11">
    <source>
        <dbReference type="SAM" id="MobiDB-lite"/>
    </source>
</evidence>
<dbReference type="GO" id="GO:0005634">
    <property type="term" value="C:nucleus"/>
    <property type="evidence" value="ECO:0007669"/>
    <property type="project" value="UniProtKB-SubCell"/>
</dbReference>
<feature type="region of interest" description="Disordered" evidence="11">
    <location>
        <begin position="221"/>
        <end position="250"/>
    </location>
</feature>
<evidence type="ECO:0000256" key="2">
    <source>
        <dbReference type="ARBA" id="ARBA00022723"/>
    </source>
</evidence>
<dbReference type="HOGENOM" id="CLU_337086_0_0_1"/>
<dbReference type="SUPFAM" id="SSF57667">
    <property type="entry name" value="beta-beta-alpha zinc fingers"/>
    <property type="match status" value="1"/>
</dbReference>
<feature type="compositionally biased region" description="Basic residues" evidence="11">
    <location>
        <begin position="500"/>
        <end position="524"/>
    </location>
</feature>
<sequence length="845" mass="94586">MPQLKSTTHMSLSHLRHRKDGQAPTKVTLSLPLSSSSSSSTSTWTIIITFIKYLYATLVSLVSTYSFDILVPKYSTKLEQTKQINHNSKSNNSSNSNNNNNNRSTSTSTSTSIVSNSINQKSTFGNERSTRHNDDGDNYSPKSDLFPSFSFNKDLAKVQAPTCANASNTTTATKIKEDKLEDSLVPTSCSMGLTTRLLPIRNSQGELEWVFTDDDSILNNSNSNSSSSKNSHNTNYSSANTNNTSIGTTSTLQGNELDAFRIPQLDNKGKVASPEIHSNDLSPTMSNSSNETTLSQKIASIKKDQTSSPHSIDLNSEGNEDNDEDVNAAGAKSINGDKGETYPCQHCNAVFTVKGYLTRHMKKHSSEKAYKCPFHEKSTFIDDNSIEHKCHPSGGFSRRDTYKTHLKSRHFLYPKDVKTKDRPTSEGHCAMCGEYFKNAEMWCEIHVEGGECQFLPADYKGKSRIKNRLRKKLQRNETITDPELLPYASKVYEEVQEQKKMKRLAKQQRKRQSLHQKQKLHNRRYNNPTQAQGDANQDSTTKVSATSPSLLSSSTFAQQPSPPDADTPNSVSSSSIYDSSSHSPYTPQSHMSKSPLSLMYNQYARQPNQADRDQQQFTASSTNISNKKFTLATSSLPTSAISATKGANIQTPYLFEQIATAHSDISRQAQINYNDYDDDEFCLDIDQLDSTVVNQMANAQSTQSVKLVQPVQPVQMIQQLVPRQYTAYEHQQHSVSPQPINLLQHELHHHQQQFSQPTTQQYIHHHQQQYQGIDIGYAVNSSQSYSDAQFSPPPASSQQQPQQQSPQSSFMVNNVFFSQLIYQQPYQMQSAYAAAPESQPLYQFQ</sequence>
<evidence type="ECO:0000256" key="1">
    <source>
        <dbReference type="ARBA" id="ARBA00004123"/>
    </source>
</evidence>
<keyword evidence="2" id="KW-0479">Metal-binding</keyword>
<feature type="region of interest" description="Disordered" evidence="11">
    <location>
        <begin position="499"/>
        <end position="593"/>
    </location>
</feature>
<name>A5E1B3_LODEL</name>
<dbReference type="GO" id="GO:0008270">
    <property type="term" value="F:zinc ion binding"/>
    <property type="evidence" value="ECO:0007669"/>
    <property type="project" value="UniProtKB-KW"/>
</dbReference>
<dbReference type="InParanoid" id="A5E1B3"/>
<feature type="compositionally biased region" description="Polar residues" evidence="11">
    <location>
        <begin position="306"/>
        <end position="317"/>
    </location>
</feature>
<dbReference type="eggNOG" id="ENOG502S1NP">
    <property type="taxonomic scope" value="Eukaryota"/>
</dbReference>
<keyword evidence="4 10" id="KW-0863">Zinc-finger</keyword>
<dbReference type="PANTHER" id="PTHR46105">
    <property type="entry name" value="AGAP004733-PA"/>
    <property type="match status" value="1"/>
</dbReference>
<protein>
    <recommendedName>
        <fullName evidence="12">C2H2-type domain-containing protein</fullName>
    </recommendedName>
</protein>
<organism evidence="13 14">
    <name type="scientific">Lodderomyces elongisporus (strain ATCC 11503 / CBS 2605 / JCM 1781 / NBRC 1676 / NRRL YB-4239)</name>
    <name type="common">Yeast</name>
    <name type="synonym">Saccharomyces elongisporus</name>
    <dbReference type="NCBI Taxonomy" id="379508"/>
    <lineage>
        <taxon>Eukaryota</taxon>
        <taxon>Fungi</taxon>
        <taxon>Dikarya</taxon>
        <taxon>Ascomycota</taxon>
        <taxon>Saccharomycotina</taxon>
        <taxon>Pichiomycetes</taxon>
        <taxon>Debaryomycetaceae</taxon>
        <taxon>Candida/Lodderomyces clade</taxon>
        <taxon>Lodderomyces</taxon>
    </lineage>
</organism>
<feature type="compositionally biased region" description="Polar residues" evidence="11">
    <location>
        <begin position="525"/>
        <end position="543"/>
    </location>
</feature>
<dbReference type="InterPro" id="IPR036236">
    <property type="entry name" value="Znf_C2H2_sf"/>
</dbReference>
<keyword evidence="5" id="KW-0862">Zinc</keyword>
<evidence type="ECO:0000256" key="7">
    <source>
        <dbReference type="ARBA" id="ARBA00023125"/>
    </source>
</evidence>
<feature type="compositionally biased region" description="Low complexity" evidence="11">
    <location>
        <begin position="84"/>
        <end position="119"/>
    </location>
</feature>
<evidence type="ECO:0000256" key="9">
    <source>
        <dbReference type="ARBA" id="ARBA00023242"/>
    </source>
</evidence>
<accession>A5E1B3</accession>
<feature type="region of interest" description="Disordered" evidence="11">
    <location>
        <begin position="784"/>
        <end position="807"/>
    </location>
</feature>
<dbReference type="VEuPathDB" id="FungiDB:LELG_03400"/>
<proteinExistence type="predicted"/>
<dbReference type="EMBL" id="CH981527">
    <property type="protein sequence ID" value="EDK45221.1"/>
    <property type="molecule type" value="Genomic_DNA"/>
</dbReference>
<feature type="compositionally biased region" description="Low complexity" evidence="11">
    <location>
        <begin position="570"/>
        <end position="583"/>
    </location>
</feature>
<dbReference type="PROSITE" id="PS00028">
    <property type="entry name" value="ZINC_FINGER_C2H2_1"/>
    <property type="match status" value="1"/>
</dbReference>
<dbReference type="KEGG" id="lel:PVL30_002896"/>
<evidence type="ECO:0000256" key="8">
    <source>
        <dbReference type="ARBA" id="ARBA00023163"/>
    </source>
</evidence>
<feature type="region of interest" description="Disordered" evidence="11">
    <location>
        <begin position="81"/>
        <end position="143"/>
    </location>
</feature>
<feature type="compositionally biased region" description="Low complexity" evidence="11">
    <location>
        <begin position="796"/>
        <end position="807"/>
    </location>
</feature>
<dbReference type="SMART" id="SM00355">
    <property type="entry name" value="ZnF_C2H2"/>
    <property type="match status" value="2"/>
</dbReference>
<evidence type="ECO:0000256" key="3">
    <source>
        <dbReference type="ARBA" id="ARBA00022737"/>
    </source>
</evidence>
<feature type="compositionally biased region" description="Polar residues" evidence="11">
    <location>
        <begin position="584"/>
        <end position="593"/>
    </location>
</feature>
<feature type="compositionally biased region" description="Polar residues" evidence="11">
    <location>
        <begin position="279"/>
        <end position="298"/>
    </location>
</feature>
<keyword evidence="3" id="KW-0677">Repeat</keyword>
<dbReference type="InterPro" id="IPR013087">
    <property type="entry name" value="Znf_C2H2_type"/>
</dbReference>
<keyword evidence="8" id="KW-0804">Transcription</keyword>
<evidence type="ECO:0000256" key="5">
    <source>
        <dbReference type="ARBA" id="ARBA00022833"/>
    </source>
</evidence>
<dbReference type="Gene3D" id="3.30.160.60">
    <property type="entry name" value="Classic Zinc Finger"/>
    <property type="match status" value="1"/>
</dbReference>
<evidence type="ECO:0000313" key="14">
    <source>
        <dbReference type="Proteomes" id="UP000001996"/>
    </source>
</evidence>
<dbReference type="GO" id="GO:0000978">
    <property type="term" value="F:RNA polymerase II cis-regulatory region sequence-specific DNA binding"/>
    <property type="evidence" value="ECO:0007669"/>
    <property type="project" value="TreeGrafter"/>
</dbReference>
<dbReference type="PROSITE" id="PS50157">
    <property type="entry name" value="ZINC_FINGER_C2H2_2"/>
    <property type="match status" value="1"/>
</dbReference>
<keyword evidence="14" id="KW-1185">Reference proteome</keyword>
<gene>
    <name evidence="13" type="ORF">LELG_03400</name>
</gene>
<evidence type="ECO:0000259" key="12">
    <source>
        <dbReference type="PROSITE" id="PS50157"/>
    </source>
</evidence>
<evidence type="ECO:0000256" key="4">
    <source>
        <dbReference type="ARBA" id="ARBA00022771"/>
    </source>
</evidence>
<feature type="compositionally biased region" description="Low complexity" evidence="11">
    <location>
        <begin position="28"/>
        <end position="39"/>
    </location>
</feature>
<dbReference type="InterPro" id="IPR050457">
    <property type="entry name" value="ZnFinger_BTB_dom_contain"/>
</dbReference>
<keyword evidence="9" id="KW-0539">Nucleus</keyword>
<feature type="compositionally biased region" description="Polar residues" evidence="11">
    <location>
        <begin position="1"/>
        <end position="11"/>
    </location>
</feature>
<feature type="region of interest" description="Disordered" evidence="11">
    <location>
        <begin position="1"/>
        <end position="39"/>
    </location>
</feature>
<feature type="domain" description="C2H2-type" evidence="12">
    <location>
        <begin position="342"/>
        <end position="369"/>
    </location>
</feature>
<feature type="region of interest" description="Disordered" evidence="11">
    <location>
        <begin position="269"/>
        <end position="335"/>
    </location>
</feature>
<dbReference type="PANTHER" id="PTHR46105:SF5">
    <property type="entry name" value="ZINC FINGER AND BTB DOMAIN-CONTAINING PROTEIN 44 ISOFORM X1"/>
    <property type="match status" value="1"/>
</dbReference>
<dbReference type="AlphaFoldDB" id="A5E1B3"/>
<reference evidence="13 14" key="1">
    <citation type="journal article" date="2009" name="Nature">
        <title>Evolution of pathogenicity and sexual reproduction in eight Candida genomes.</title>
        <authorList>
            <person name="Butler G."/>
            <person name="Rasmussen M.D."/>
            <person name="Lin M.F."/>
            <person name="Santos M.A."/>
            <person name="Sakthikumar S."/>
            <person name="Munro C.A."/>
            <person name="Rheinbay E."/>
            <person name="Grabherr M."/>
            <person name="Forche A."/>
            <person name="Reedy J.L."/>
            <person name="Agrafioti I."/>
            <person name="Arnaud M.B."/>
            <person name="Bates S."/>
            <person name="Brown A.J."/>
            <person name="Brunke S."/>
            <person name="Costanzo M.C."/>
            <person name="Fitzpatrick D.A."/>
            <person name="de Groot P.W."/>
            <person name="Harris D."/>
            <person name="Hoyer L.L."/>
            <person name="Hube B."/>
            <person name="Klis F.M."/>
            <person name="Kodira C."/>
            <person name="Lennard N."/>
            <person name="Logue M.E."/>
            <person name="Martin R."/>
            <person name="Neiman A.M."/>
            <person name="Nikolaou E."/>
            <person name="Quail M.A."/>
            <person name="Quinn J."/>
            <person name="Santos M.C."/>
            <person name="Schmitzberger F.F."/>
            <person name="Sherlock G."/>
            <person name="Shah P."/>
            <person name="Silverstein K.A."/>
            <person name="Skrzypek M.S."/>
            <person name="Soll D."/>
            <person name="Staggs R."/>
            <person name="Stansfield I."/>
            <person name="Stumpf M.P."/>
            <person name="Sudbery P.E."/>
            <person name="Srikantha T."/>
            <person name="Zeng Q."/>
            <person name="Berman J."/>
            <person name="Berriman M."/>
            <person name="Heitman J."/>
            <person name="Gow N.A."/>
            <person name="Lorenz M.C."/>
            <person name="Birren B.W."/>
            <person name="Kellis M."/>
            <person name="Cuomo C.A."/>
        </authorList>
    </citation>
    <scope>NUCLEOTIDE SEQUENCE [LARGE SCALE GENOMIC DNA]</scope>
    <source>
        <strain evidence="14">ATCC 11503 / BCRC 21390 / CBS 2605 / JCM 1781 / NBRC 1676 / NRRL YB-4239</strain>
    </source>
</reference>
<evidence type="ECO:0000256" key="6">
    <source>
        <dbReference type="ARBA" id="ARBA00023015"/>
    </source>
</evidence>
<dbReference type="GO" id="GO:0000981">
    <property type="term" value="F:DNA-binding transcription factor activity, RNA polymerase II-specific"/>
    <property type="evidence" value="ECO:0007669"/>
    <property type="project" value="TreeGrafter"/>
</dbReference>
<keyword evidence="7" id="KW-0238">DNA-binding</keyword>
<evidence type="ECO:0000313" key="13">
    <source>
        <dbReference type="EMBL" id="EDK45221.1"/>
    </source>
</evidence>
<dbReference type="STRING" id="379508.A5E1B3"/>